<accession>A0ABS8ZP22</accession>
<keyword evidence="2" id="KW-1185">Reference proteome</keyword>
<reference evidence="1 2" key="1">
    <citation type="submission" date="2021-12" db="EMBL/GenBank/DDBJ databases">
        <title>Genome sequence of Kibdelosporangium philippinense ATCC 49844.</title>
        <authorList>
            <person name="Fedorov E.A."/>
            <person name="Omeragic M."/>
            <person name="Shalygina K.F."/>
            <person name="Maclea K.S."/>
        </authorList>
    </citation>
    <scope>NUCLEOTIDE SEQUENCE [LARGE SCALE GENOMIC DNA]</scope>
    <source>
        <strain evidence="1 2">ATCC 49844</strain>
    </source>
</reference>
<dbReference type="Proteomes" id="UP001521150">
    <property type="component" value="Unassembled WGS sequence"/>
</dbReference>
<proteinExistence type="predicted"/>
<comment type="caution">
    <text evidence="1">The sequence shown here is derived from an EMBL/GenBank/DDBJ whole genome shotgun (WGS) entry which is preliminary data.</text>
</comment>
<evidence type="ECO:0000313" key="2">
    <source>
        <dbReference type="Proteomes" id="UP001521150"/>
    </source>
</evidence>
<evidence type="ECO:0008006" key="3">
    <source>
        <dbReference type="Google" id="ProtNLM"/>
    </source>
</evidence>
<dbReference type="RefSeq" id="WP_233731044.1">
    <property type="nucleotide sequence ID" value="NZ_JAJVCN010000004.1"/>
</dbReference>
<evidence type="ECO:0000313" key="1">
    <source>
        <dbReference type="EMBL" id="MCE7009510.1"/>
    </source>
</evidence>
<gene>
    <name evidence="1" type="ORF">LWC34_42890</name>
</gene>
<protein>
    <recommendedName>
        <fullName evidence="3">Helix-turn-helix domain-containing protein</fullName>
    </recommendedName>
</protein>
<sequence>MSHRGPRAVEIVLSDVERAEWGRRAADEARPSVAERARIILACADDASNTSVAAGVGLTTMTVGK</sequence>
<dbReference type="EMBL" id="JAJVCN010000004">
    <property type="protein sequence ID" value="MCE7009510.1"/>
    <property type="molecule type" value="Genomic_DNA"/>
</dbReference>
<name>A0ABS8ZP22_9PSEU</name>
<organism evidence="1 2">
    <name type="scientific">Kibdelosporangium philippinense</name>
    <dbReference type="NCBI Taxonomy" id="211113"/>
    <lineage>
        <taxon>Bacteria</taxon>
        <taxon>Bacillati</taxon>
        <taxon>Actinomycetota</taxon>
        <taxon>Actinomycetes</taxon>
        <taxon>Pseudonocardiales</taxon>
        <taxon>Pseudonocardiaceae</taxon>
        <taxon>Kibdelosporangium</taxon>
    </lineage>
</organism>